<protein>
    <submittedName>
        <fullName evidence="2">Hypothetical_protein</fullName>
    </submittedName>
</protein>
<dbReference type="AlphaFoldDB" id="A0AA86TIG1"/>
<sequence length="108" mass="13038">MNEEMLMFPVDQFQKEHTYFYITLRGQHDSEAEFPCQDDKILQYNFLENLSDAKEGSYSEFQKRIREISKIEQNQYENIKDKRHPNISLIEERLIIETFVATHALFGW</sequence>
<proteinExistence type="predicted"/>
<name>A0AA86TIG1_9EUKA</name>
<comment type="caution">
    <text evidence="1">The sequence shown here is derived from an EMBL/GenBank/DDBJ whole genome shotgun (WGS) entry which is preliminary data.</text>
</comment>
<dbReference type="EMBL" id="CAXDID020000315">
    <property type="protein sequence ID" value="CAL6075715.1"/>
    <property type="molecule type" value="Genomic_DNA"/>
</dbReference>
<reference evidence="2 3" key="2">
    <citation type="submission" date="2024-07" db="EMBL/GenBank/DDBJ databases">
        <authorList>
            <person name="Akdeniz Z."/>
        </authorList>
    </citation>
    <scope>NUCLEOTIDE SEQUENCE [LARGE SCALE GENOMIC DNA]</scope>
</reference>
<organism evidence="1">
    <name type="scientific">Hexamita inflata</name>
    <dbReference type="NCBI Taxonomy" id="28002"/>
    <lineage>
        <taxon>Eukaryota</taxon>
        <taxon>Metamonada</taxon>
        <taxon>Diplomonadida</taxon>
        <taxon>Hexamitidae</taxon>
        <taxon>Hexamitinae</taxon>
        <taxon>Hexamita</taxon>
    </lineage>
</organism>
<reference evidence="1" key="1">
    <citation type="submission" date="2023-06" db="EMBL/GenBank/DDBJ databases">
        <authorList>
            <person name="Kurt Z."/>
        </authorList>
    </citation>
    <scope>NUCLEOTIDE SEQUENCE</scope>
</reference>
<evidence type="ECO:0000313" key="2">
    <source>
        <dbReference type="EMBL" id="CAL6075715.1"/>
    </source>
</evidence>
<keyword evidence="3" id="KW-1185">Reference proteome</keyword>
<evidence type="ECO:0000313" key="3">
    <source>
        <dbReference type="Proteomes" id="UP001642409"/>
    </source>
</evidence>
<accession>A0AA86TIG1</accession>
<dbReference type="Proteomes" id="UP001642409">
    <property type="component" value="Unassembled WGS sequence"/>
</dbReference>
<gene>
    <name evidence="2" type="ORF">HINF_LOCUS57342</name>
    <name evidence="1" type="ORF">HINF_LOCUS7259</name>
</gene>
<dbReference type="EMBL" id="CATOUU010000181">
    <property type="protein sequence ID" value="CAI9919614.1"/>
    <property type="molecule type" value="Genomic_DNA"/>
</dbReference>
<evidence type="ECO:0000313" key="1">
    <source>
        <dbReference type="EMBL" id="CAI9919614.1"/>
    </source>
</evidence>